<sequence length="388" mass="42906">MDSPVPRAVNHHLLQEERSRLIRSTRKIQEVVGETPQVVDVTALPAFSSSSARRWASKITKRTRNRNSLHHDLPALPATASPASDAIRPTLYLSVPDEPYPEQLVLPTPPPSPTLTVALNLPNVGDYLVKDDVQARRRKMSKLFRTLGTNVPPELVFPPTATTTTTANRNDIGRVRRRLTARTVLSDHGDSVKSGKSGKSSVRSKGAAIDHWRSAVGVGSGLNLAPPSPALSFKGPERERLTVKPRGPRAARAQAKSAFKKPPLPPPPPHTEPVEPISRGWVWVGRAQDVPPRVRLRMQRGAEKTSRHSNLMDDLAFTQLRVPEPEDNSANSSVVAVKMRDAVEEDEQQTPSSTFRAMYRWQNDWNGNWVGAGNMDDVLQSLRDLKIK</sequence>
<evidence type="ECO:0000256" key="1">
    <source>
        <dbReference type="SAM" id="MobiDB-lite"/>
    </source>
</evidence>
<keyword evidence="3" id="KW-1185">Reference proteome</keyword>
<accession>A0AAD7FG89</accession>
<feature type="compositionally biased region" description="Low complexity" evidence="1">
    <location>
        <begin position="194"/>
        <end position="206"/>
    </location>
</feature>
<dbReference type="EMBL" id="JARKIF010000015">
    <property type="protein sequence ID" value="KAJ7622270.1"/>
    <property type="molecule type" value="Genomic_DNA"/>
</dbReference>
<feature type="region of interest" description="Disordered" evidence="1">
    <location>
        <begin position="218"/>
        <end position="273"/>
    </location>
</feature>
<protein>
    <submittedName>
        <fullName evidence="2">Uncharacterized protein</fullName>
    </submittedName>
</protein>
<evidence type="ECO:0000313" key="3">
    <source>
        <dbReference type="Proteomes" id="UP001221142"/>
    </source>
</evidence>
<evidence type="ECO:0000313" key="2">
    <source>
        <dbReference type="EMBL" id="KAJ7622270.1"/>
    </source>
</evidence>
<organism evidence="2 3">
    <name type="scientific">Roridomyces roridus</name>
    <dbReference type="NCBI Taxonomy" id="1738132"/>
    <lineage>
        <taxon>Eukaryota</taxon>
        <taxon>Fungi</taxon>
        <taxon>Dikarya</taxon>
        <taxon>Basidiomycota</taxon>
        <taxon>Agaricomycotina</taxon>
        <taxon>Agaricomycetes</taxon>
        <taxon>Agaricomycetidae</taxon>
        <taxon>Agaricales</taxon>
        <taxon>Marasmiineae</taxon>
        <taxon>Mycenaceae</taxon>
        <taxon>Roridomyces</taxon>
    </lineage>
</organism>
<feature type="region of interest" description="Disordered" evidence="1">
    <location>
        <begin position="183"/>
        <end position="206"/>
    </location>
</feature>
<proteinExistence type="predicted"/>
<dbReference type="AlphaFoldDB" id="A0AAD7FG89"/>
<dbReference type="Proteomes" id="UP001221142">
    <property type="component" value="Unassembled WGS sequence"/>
</dbReference>
<reference evidence="2" key="1">
    <citation type="submission" date="2023-03" db="EMBL/GenBank/DDBJ databases">
        <title>Massive genome expansion in bonnet fungi (Mycena s.s.) driven by repeated elements and novel gene families across ecological guilds.</title>
        <authorList>
            <consortium name="Lawrence Berkeley National Laboratory"/>
            <person name="Harder C.B."/>
            <person name="Miyauchi S."/>
            <person name="Viragh M."/>
            <person name="Kuo A."/>
            <person name="Thoen E."/>
            <person name="Andreopoulos B."/>
            <person name="Lu D."/>
            <person name="Skrede I."/>
            <person name="Drula E."/>
            <person name="Henrissat B."/>
            <person name="Morin E."/>
            <person name="Kohler A."/>
            <person name="Barry K."/>
            <person name="LaButti K."/>
            <person name="Morin E."/>
            <person name="Salamov A."/>
            <person name="Lipzen A."/>
            <person name="Mereny Z."/>
            <person name="Hegedus B."/>
            <person name="Baldrian P."/>
            <person name="Stursova M."/>
            <person name="Weitz H."/>
            <person name="Taylor A."/>
            <person name="Grigoriev I.V."/>
            <person name="Nagy L.G."/>
            <person name="Martin F."/>
            <person name="Kauserud H."/>
        </authorList>
    </citation>
    <scope>NUCLEOTIDE SEQUENCE</scope>
    <source>
        <strain evidence="2">9284</strain>
    </source>
</reference>
<feature type="region of interest" description="Disordered" evidence="1">
    <location>
        <begin position="61"/>
        <end position="82"/>
    </location>
</feature>
<name>A0AAD7FG89_9AGAR</name>
<comment type="caution">
    <text evidence="2">The sequence shown here is derived from an EMBL/GenBank/DDBJ whole genome shotgun (WGS) entry which is preliminary data.</text>
</comment>
<gene>
    <name evidence="2" type="ORF">FB45DRAFT_123546</name>
</gene>
<feature type="compositionally biased region" description="Pro residues" evidence="1">
    <location>
        <begin position="262"/>
        <end position="271"/>
    </location>
</feature>